<evidence type="ECO:0000313" key="2">
    <source>
        <dbReference type="Proteomes" id="UP001148838"/>
    </source>
</evidence>
<protein>
    <submittedName>
        <fullName evidence="1">Uncharacterized protein</fullName>
    </submittedName>
</protein>
<proteinExistence type="predicted"/>
<sequence length="202" mass="23682">MDRSVPYESCNHNEQDAVWVSTEHAQHSFRGRFLYVQQIIVHEFNENAYLSMLCLLATLTEVQLTLWDLYIQGNVEHNYCINSQKRIFRLSRKRLEEILNDLCEECMTVGLTMNTEVLTNDAEGQMISNNANIEFVTQYIYLDQTISFQNSMDKEIDRRIASAWKKFWSLSFILMDKSQKLQNKRQIFNSCIAPVLLYGAKS</sequence>
<organism evidence="1 2">
    <name type="scientific">Periplaneta americana</name>
    <name type="common">American cockroach</name>
    <name type="synonym">Blatta americana</name>
    <dbReference type="NCBI Taxonomy" id="6978"/>
    <lineage>
        <taxon>Eukaryota</taxon>
        <taxon>Metazoa</taxon>
        <taxon>Ecdysozoa</taxon>
        <taxon>Arthropoda</taxon>
        <taxon>Hexapoda</taxon>
        <taxon>Insecta</taxon>
        <taxon>Pterygota</taxon>
        <taxon>Neoptera</taxon>
        <taxon>Polyneoptera</taxon>
        <taxon>Dictyoptera</taxon>
        <taxon>Blattodea</taxon>
        <taxon>Blattoidea</taxon>
        <taxon>Blattidae</taxon>
        <taxon>Blattinae</taxon>
        <taxon>Periplaneta</taxon>
    </lineage>
</organism>
<accession>A0ABQ8S741</accession>
<dbReference type="PANTHER" id="PTHR47027:SF29">
    <property type="entry name" value="C2H2-TYPE DOMAIN-CONTAINING PROTEIN"/>
    <property type="match status" value="1"/>
</dbReference>
<dbReference type="Proteomes" id="UP001148838">
    <property type="component" value="Unassembled WGS sequence"/>
</dbReference>
<evidence type="ECO:0000313" key="1">
    <source>
        <dbReference type="EMBL" id="KAJ4429768.1"/>
    </source>
</evidence>
<reference evidence="1 2" key="1">
    <citation type="journal article" date="2022" name="Allergy">
        <title>Genome assembly and annotation of Periplaneta americana reveal a comprehensive cockroach allergen profile.</title>
        <authorList>
            <person name="Wang L."/>
            <person name="Xiong Q."/>
            <person name="Saelim N."/>
            <person name="Wang L."/>
            <person name="Nong W."/>
            <person name="Wan A.T."/>
            <person name="Shi M."/>
            <person name="Liu X."/>
            <person name="Cao Q."/>
            <person name="Hui J.H.L."/>
            <person name="Sookrung N."/>
            <person name="Leung T.F."/>
            <person name="Tungtrongchitr A."/>
            <person name="Tsui S.K.W."/>
        </authorList>
    </citation>
    <scope>NUCLEOTIDE SEQUENCE [LARGE SCALE GENOMIC DNA]</scope>
    <source>
        <strain evidence="1">PWHHKU_190912</strain>
    </source>
</reference>
<gene>
    <name evidence="1" type="ORF">ANN_21972</name>
</gene>
<keyword evidence="2" id="KW-1185">Reference proteome</keyword>
<comment type="caution">
    <text evidence="1">The sequence shown here is derived from an EMBL/GenBank/DDBJ whole genome shotgun (WGS) entry which is preliminary data.</text>
</comment>
<dbReference type="PANTHER" id="PTHR47027">
    <property type="entry name" value="REVERSE TRANSCRIPTASE DOMAIN-CONTAINING PROTEIN"/>
    <property type="match status" value="1"/>
</dbReference>
<dbReference type="EMBL" id="JAJSOF020000033">
    <property type="protein sequence ID" value="KAJ4429768.1"/>
    <property type="molecule type" value="Genomic_DNA"/>
</dbReference>
<name>A0ABQ8S741_PERAM</name>